<keyword evidence="3" id="KW-1185">Reference proteome</keyword>
<feature type="region of interest" description="Disordered" evidence="1">
    <location>
        <begin position="1"/>
        <end position="40"/>
    </location>
</feature>
<gene>
    <name evidence="2" type="ORF">PAC_04530</name>
</gene>
<dbReference type="AlphaFoldDB" id="A0A1L7WPE6"/>
<feature type="region of interest" description="Disordered" evidence="1">
    <location>
        <begin position="59"/>
        <end position="119"/>
    </location>
</feature>
<dbReference type="EMBL" id="FJOG01000005">
    <property type="protein sequence ID" value="CZR54646.1"/>
    <property type="molecule type" value="Genomic_DNA"/>
</dbReference>
<reference evidence="2 3" key="1">
    <citation type="submission" date="2016-03" db="EMBL/GenBank/DDBJ databases">
        <authorList>
            <person name="Ploux O."/>
        </authorList>
    </citation>
    <scope>NUCLEOTIDE SEQUENCE [LARGE SCALE GENOMIC DNA]</scope>
    <source>
        <strain evidence="2 3">UAMH 11012</strain>
    </source>
</reference>
<protein>
    <submittedName>
        <fullName evidence="2">Uncharacterized protein</fullName>
    </submittedName>
</protein>
<sequence>MASSSPHKDINKDDSKMEDNSKTSDASKKETAPNKANVGKTCDIAQQLAEEVLALIPASESPSISSNAPQHSPSDKSHPKYLILNRQMYKRWDEPKEPRYVHSRDTSTNKRGNKGKKLI</sequence>
<evidence type="ECO:0000256" key="1">
    <source>
        <dbReference type="SAM" id="MobiDB-lite"/>
    </source>
</evidence>
<name>A0A1L7WPE6_9HELO</name>
<feature type="compositionally biased region" description="Basic and acidic residues" evidence="1">
    <location>
        <begin position="90"/>
        <end position="108"/>
    </location>
</feature>
<evidence type="ECO:0000313" key="3">
    <source>
        <dbReference type="Proteomes" id="UP000184330"/>
    </source>
</evidence>
<organism evidence="2 3">
    <name type="scientific">Phialocephala subalpina</name>
    <dbReference type="NCBI Taxonomy" id="576137"/>
    <lineage>
        <taxon>Eukaryota</taxon>
        <taxon>Fungi</taxon>
        <taxon>Dikarya</taxon>
        <taxon>Ascomycota</taxon>
        <taxon>Pezizomycotina</taxon>
        <taxon>Leotiomycetes</taxon>
        <taxon>Helotiales</taxon>
        <taxon>Mollisiaceae</taxon>
        <taxon>Phialocephala</taxon>
        <taxon>Phialocephala fortinii species complex</taxon>
    </lineage>
</organism>
<accession>A0A1L7WPE6</accession>
<feature type="compositionally biased region" description="Basic and acidic residues" evidence="1">
    <location>
        <begin position="1"/>
        <end position="32"/>
    </location>
</feature>
<proteinExistence type="predicted"/>
<evidence type="ECO:0000313" key="2">
    <source>
        <dbReference type="EMBL" id="CZR54646.1"/>
    </source>
</evidence>
<dbReference type="Proteomes" id="UP000184330">
    <property type="component" value="Unassembled WGS sequence"/>
</dbReference>
<feature type="compositionally biased region" description="Polar residues" evidence="1">
    <location>
        <begin position="60"/>
        <end position="72"/>
    </location>
</feature>